<dbReference type="Proteomes" id="UP001267426">
    <property type="component" value="Unassembled WGS sequence"/>
</dbReference>
<dbReference type="Pfam" id="PF01904">
    <property type="entry name" value="DUF72"/>
    <property type="match status" value="1"/>
</dbReference>
<dbReference type="RefSeq" id="WP_311662216.1">
    <property type="nucleotide sequence ID" value="NZ_JAVRHT010000005.1"/>
</dbReference>
<organism evidence="2 3">
    <name type="scientific">Rubrivirga litoralis</name>
    <dbReference type="NCBI Taxonomy" id="3075598"/>
    <lineage>
        <taxon>Bacteria</taxon>
        <taxon>Pseudomonadati</taxon>
        <taxon>Rhodothermota</taxon>
        <taxon>Rhodothermia</taxon>
        <taxon>Rhodothermales</taxon>
        <taxon>Rubricoccaceae</taxon>
        <taxon>Rubrivirga</taxon>
    </lineage>
</organism>
<gene>
    <name evidence="2" type="ORF">RM540_03885</name>
</gene>
<evidence type="ECO:0000313" key="3">
    <source>
        <dbReference type="Proteomes" id="UP001267426"/>
    </source>
</evidence>
<dbReference type="InterPro" id="IPR002763">
    <property type="entry name" value="DUF72"/>
</dbReference>
<protein>
    <submittedName>
        <fullName evidence="2">DUF72 domain-containing protein</fullName>
    </submittedName>
</protein>
<sequence>MSATPPPDSTPQSAPRPVEARRAEADAYDVRRVHTSLRFGSASDRYAAWIGQVYPRDVWGGEVTTRKKRVGGESVEERLLPVASVEDYFLHFGVLEIDSTYYRPLVEETGKPAPGLFQLQHYNDAAPATARFLLKVPQQVVARRLRRKVDGRWTYVENPDYLDPALFTDRFLHPAQKALGVKLAGVILEQPYERARDSPDPDTFVAEWDRFVADVPNDTPLHFEIRSSHQLTPVYLEWLANRDLGFCFSHWQWLPPIIDQWRLVGERFTSASGGAVLRLIQPRDMSFDDSFRLAYPFEAPAPGLSDTRDARRMVDEATALMYQAVEAGVTLDVVCNNRAWGNAPDLARTLANRFLDFAERKGA</sequence>
<feature type="region of interest" description="Disordered" evidence="1">
    <location>
        <begin position="1"/>
        <end position="23"/>
    </location>
</feature>
<comment type="caution">
    <text evidence="2">The sequence shown here is derived from an EMBL/GenBank/DDBJ whole genome shotgun (WGS) entry which is preliminary data.</text>
</comment>
<accession>A0ABU3BNL7</accession>
<dbReference type="EMBL" id="JAVRHT010000005">
    <property type="protein sequence ID" value="MDT0630879.1"/>
    <property type="molecule type" value="Genomic_DNA"/>
</dbReference>
<keyword evidence="3" id="KW-1185">Reference proteome</keyword>
<name>A0ABU3BNL7_9BACT</name>
<dbReference type="InterPro" id="IPR036520">
    <property type="entry name" value="UPF0759_sf"/>
</dbReference>
<dbReference type="Gene3D" id="3.20.20.410">
    <property type="entry name" value="Protein of unknown function UPF0759"/>
    <property type="match status" value="1"/>
</dbReference>
<evidence type="ECO:0000313" key="2">
    <source>
        <dbReference type="EMBL" id="MDT0630879.1"/>
    </source>
</evidence>
<proteinExistence type="predicted"/>
<evidence type="ECO:0000256" key="1">
    <source>
        <dbReference type="SAM" id="MobiDB-lite"/>
    </source>
</evidence>
<reference evidence="2 3" key="1">
    <citation type="submission" date="2023-09" db="EMBL/GenBank/DDBJ databases">
        <authorList>
            <person name="Rey-Velasco X."/>
        </authorList>
    </citation>
    <scope>NUCLEOTIDE SEQUENCE [LARGE SCALE GENOMIC DNA]</scope>
    <source>
        <strain evidence="2 3">F394</strain>
    </source>
</reference>
<dbReference type="SUPFAM" id="SSF117396">
    <property type="entry name" value="TM1631-like"/>
    <property type="match status" value="1"/>
</dbReference>